<dbReference type="InterPro" id="IPR011006">
    <property type="entry name" value="CheY-like_superfamily"/>
</dbReference>
<dbReference type="InterPro" id="IPR003661">
    <property type="entry name" value="HisK_dim/P_dom"/>
</dbReference>
<keyword evidence="10" id="KW-0812">Transmembrane</keyword>
<evidence type="ECO:0000256" key="9">
    <source>
        <dbReference type="PROSITE-ProRule" id="PRU00169"/>
    </source>
</evidence>
<dbReference type="EMBL" id="SIUB01000001">
    <property type="protein sequence ID" value="TBN54912.1"/>
    <property type="molecule type" value="Genomic_DNA"/>
</dbReference>
<dbReference type="GO" id="GO:0005886">
    <property type="term" value="C:plasma membrane"/>
    <property type="evidence" value="ECO:0007669"/>
    <property type="project" value="TreeGrafter"/>
</dbReference>
<feature type="domain" description="HAMP" evidence="13">
    <location>
        <begin position="467"/>
        <end position="519"/>
    </location>
</feature>
<dbReference type="Gene3D" id="1.10.287.130">
    <property type="match status" value="1"/>
</dbReference>
<keyword evidence="15" id="KW-1185">Reference proteome</keyword>
<dbReference type="InterPro" id="IPR003594">
    <property type="entry name" value="HATPase_dom"/>
</dbReference>
<dbReference type="GO" id="GO:0000155">
    <property type="term" value="F:phosphorelay sensor kinase activity"/>
    <property type="evidence" value="ECO:0007669"/>
    <property type="project" value="InterPro"/>
</dbReference>
<dbReference type="Gene3D" id="3.40.50.2300">
    <property type="match status" value="2"/>
</dbReference>
<feature type="transmembrane region" description="Helical" evidence="10">
    <location>
        <begin position="125"/>
        <end position="142"/>
    </location>
</feature>
<dbReference type="PROSITE" id="PS50885">
    <property type="entry name" value="HAMP"/>
    <property type="match status" value="1"/>
</dbReference>
<dbReference type="Pfam" id="PF00072">
    <property type="entry name" value="Response_reg"/>
    <property type="match status" value="2"/>
</dbReference>
<feature type="transmembrane region" description="Helical" evidence="10">
    <location>
        <begin position="63"/>
        <end position="84"/>
    </location>
</feature>
<evidence type="ECO:0000313" key="14">
    <source>
        <dbReference type="EMBL" id="TBN54912.1"/>
    </source>
</evidence>
<dbReference type="InterPro" id="IPR004358">
    <property type="entry name" value="Sig_transdc_His_kin-like_C"/>
</dbReference>
<feature type="domain" description="Histidine kinase" evidence="11">
    <location>
        <begin position="656"/>
        <end position="875"/>
    </location>
</feature>
<dbReference type="RefSeq" id="WP_131001165.1">
    <property type="nucleotide sequence ID" value="NZ_JBHSZR010000002.1"/>
</dbReference>
<reference evidence="14 15" key="1">
    <citation type="submission" date="2019-02" db="EMBL/GenBank/DDBJ databases">
        <title>Hansschlegelia quercus sp. nov., a novel methylotrophic bacterium from buds of oak (Quercus robur L.).</title>
        <authorList>
            <person name="Agafonova N.V."/>
            <person name="Kaparullina E.N."/>
            <person name="Grouzdev D.S."/>
            <person name="Doronina N.V."/>
        </authorList>
    </citation>
    <scope>NUCLEOTIDE SEQUENCE [LARGE SCALE GENOMIC DNA]</scope>
    <source>
        <strain evidence="14 15">Dub</strain>
    </source>
</reference>
<dbReference type="AlphaFoldDB" id="A0A4Q9GL11"/>
<feature type="modified residue" description="4-aspartylphosphate" evidence="9">
    <location>
        <position position="939"/>
    </location>
</feature>
<keyword evidence="10" id="KW-1133">Transmembrane helix</keyword>
<dbReference type="PROSITE" id="PS51257">
    <property type="entry name" value="PROKAR_LIPOPROTEIN"/>
    <property type="match status" value="1"/>
</dbReference>
<dbReference type="EC" id="2.7.13.3" evidence="3"/>
<organism evidence="14 15">
    <name type="scientific">Hansschlegelia quercus</name>
    <dbReference type="NCBI Taxonomy" id="2528245"/>
    <lineage>
        <taxon>Bacteria</taxon>
        <taxon>Pseudomonadati</taxon>
        <taxon>Pseudomonadota</taxon>
        <taxon>Alphaproteobacteria</taxon>
        <taxon>Hyphomicrobiales</taxon>
        <taxon>Methylopilaceae</taxon>
        <taxon>Hansschlegelia</taxon>
    </lineage>
</organism>
<dbReference type="InterPro" id="IPR036890">
    <property type="entry name" value="HATPase_C_sf"/>
</dbReference>
<dbReference type="Pfam" id="PF08448">
    <property type="entry name" value="PAS_4"/>
    <property type="match status" value="1"/>
</dbReference>
<dbReference type="Pfam" id="PF02518">
    <property type="entry name" value="HATPase_c"/>
    <property type="match status" value="1"/>
</dbReference>
<dbReference type="PANTHER" id="PTHR43047:SF72">
    <property type="entry name" value="OSMOSENSING HISTIDINE PROTEIN KINASE SLN1"/>
    <property type="match status" value="1"/>
</dbReference>
<dbReference type="Pfam" id="PF00672">
    <property type="entry name" value="HAMP"/>
    <property type="match status" value="1"/>
</dbReference>
<dbReference type="FunFam" id="1.10.287.130:FF:000001">
    <property type="entry name" value="Two-component sensor histidine kinase"/>
    <property type="match status" value="1"/>
</dbReference>
<evidence type="ECO:0000256" key="10">
    <source>
        <dbReference type="SAM" id="Phobius"/>
    </source>
</evidence>
<dbReference type="InterPro" id="IPR035965">
    <property type="entry name" value="PAS-like_dom_sf"/>
</dbReference>
<dbReference type="InterPro" id="IPR001789">
    <property type="entry name" value="Sig_transdc_resp-reg_receiver"/>
</dbReference>
<dbReference type="SMART" id="SM00091">
    <property type="entry name" value="PAS"/>
    <property type="match status" value="1"/>
</dbReference>
<feature type="domain" description="Response regulatory" evidence="12">
    <location>
        <begin position="1015"/>
        <end position="1125"/>
    </location>
</feature>
<dbReference type="Gene3D" id="6.10.340.10">
    <property type="match status" value="1"/>
</dbReference>
<dbReference type="PROSITE" id="PS50109">
    <property type="entry name" value="HIS_KIN"/>
    <property type="match status" value="1"/>
</dbReference>
<dbReference type="SUPFAM" id="SSF47384">
    <property type="entry name" value="Homodimeric domain of signal transducing histidine kinase"/>
    <property type="match status" value="1"/>
</dbReference>
<dbReference type="SUPFAM" id="SSF55874">
    <property type="entry name" value="ATPase domain of HSP90 chaperone/DNA topoisomerase II/histidine kinase"/>
    <property type="match status" value="1"/>
</dbReference>
<dbReference type="InterPro" id="IPR013656">
    <property type="entry name" value="PAS_4"/>
</dbReference>
<comment type="subcellular location">
    <subcellularLocation>
        <location evidence="2">Membrane</location>
    </subcellularLocation>
</comment>
<feature type="domain" description="Response regulatory" evidence="12">
    <location>
        <begin position="890"/>
        <end position="1007"/>
    </location>
</feature>
<feature type="transmembrane region" description="Helical" evidence="10">
    <location>
        <begin position="12"/>
        <end position="31"/>
    </location>
</feature>
<dbReference type="SUPFAM" id="SSF55785">
    <property type="entry name" value="PYP-like sensor domain (PAS domain)"/>
    <property type="match status" value="1"/>
</dbReference>
<feature type="modified residue" description="4-aspartylphosphate" evidence="9">
    <location>
        <position position="1063"/>
    </location>
</feature>
<evidence type="ECO:0000259" key="13">
    <source>
        <dbReference type="PROSITE" id="PS50885"/>
    </source>
</evidence>
<dbReference type="OrthoDB" id="9789782at2"/>
<feature type="transmembrane region" description="Helical" evidence="10">
    <location>
        <begin position="154"/>
        <end position="171"/>
    </location>
</feature>
<evidence type="ECO:0000256" key="8">
    <source>
        <dbReference type="ARBA" id="ARBA00023136"/>
    </source>
</evidence>
<evidence type="ECO:0000313" key="15">
    <source>
        <dbReference type="Proteomes" id="UP000291613"/>
    </source>
</evidence>
<dbReference type="Proteomes" id="UP000291613">
    <property type="component" value="Unassembled WGS sequence"/>
</dbReference>
<dbReference type="Gene3D" id="3.30.565.10">
    <property type="entry name" value="Histidine kinase-like ATPase, C-terminal domain"/>
    <property type="match status" value="1"/>
</dbReference>
<evidence type="ECO:0000256" key="2">
    <source>
        <dbReference type="ARBA" id="ARBA00004370"/>
    </source>
</evidence>
<comment type="caution">
    <text evidence="14">The sequence shown here is derived from an EMBL/GenBank/DDBJ whole genome shotgun (WGS) entry which is preliminary data.</text>
</comment>
<keyword evidence="4 9" id="KW-0597">Phosphoprotein</keyword>
<dbReference type="InterPro" id="IPR000014">
    <property type="entry name" value="PAS"/>
</dbReference>
<evidence type="ECO:0000256" key="4">
    <source>
        <dbReference type="ARBA" id="ARBA00022553"/>
    </source>
</evidence>
<dbReference type="CDD" id="cd00082">
    <property type="entry name" value="HisKA"/>
    <property type="match status" value="1"/>
</dbReference>
<evidence type="ECO:0000256" key="5">
    <source>
        <dbReference type="ARBA" id="ARBA00022679"/>
    </source>
</evidence>
<comment type="catalytic activity">
    <reaction evidence="1">
        <text>ATP + protein L-histidine = ADP + protein N-phospho-L-histidine.</text>
        <dbReference type="EC" id="2.7.13.3"/>
    </reaction>
</comment>
<dbReference type="InterPro" id="IPR005467">
    <property type="entry name" value="His_kinase_dom"/>
</dbReference>
<evidence type="ECO:0000259" key="11">
    <source>
        <dbReference type="PROSITE" id="PS50109"/>
    </source>
</evidence>
<feature type="transmembrane region" description="Helical" evidence="10">
    <location>
        <begin position="447"/>
        <end position="470"/>
    </location>
</feature>
<dbReference type="CDD" id="cd17546">
    <property type="entry name" value="REC_hyHK_CKI1_RcsC-like"/>
    <property type="match status" value="1"/>
</dbReference>
<evidence type="ECO:0000256" key="3">
    <source>
        <dbReference type="ARBA" id="ARBA00012438"/>
    </source>
</evidence>
<dbReference type="Gene3D" id="3.30.450.20">
    <property type="entry name" value="PAS domain"/>
    <property type="match status" value="2"/>
</dbReference>
<keyword evidence="5" id="KW-0808">Transferase</keyword>
<dbReference type="FunFam" id="3.30.565.10:FF:000006">
    <property type="entry name" value="Sensor histidine kinase WalK"/>
    <property type="match status" value="1"/>
</dbReference>
<dbReference type="SMART" id="SM00304">
    <property type="entry name" value="HAMP"/>
    <property type="match status" value="1"/>
</dbReference>
<dbReference type="PRINTS" id="PR00344">
    <property type="entry name" value="BCTRLSENSOR"/>
</dbReference>
<protein>
    <recommendedName>
        <fullName evidence="3">histidine kinase</fullName>
        <ecNumber evidence="3">2.7.13.3</ecNumber>
    </recommendedName>
</protein>
<keyword evidence="6" id="KW-0418">Kinase</keyword>
<dbReference type="InterPro" id="IPR036097">
    <property type="entry name" value="HisK_dim/P_sf"/>
</dbReference>
<feature type="transmembrane region" description="Helical" evidence="10">
    <location>
        <begin position="96"/>
        <end position="113"/>
    </location>
</feature>
<sequence>MLQPRALPPFRYLLAAGAVLIAAAIACWALASSEDASFGALAAGGVLAACASWFLLHARPRGWRTLGVGLAASVGLLAVAGLVAVRPPLGASAAEWASLLLAAIALALTGARFPRAGDLRQFARLVGIAVPLFILALTIYDAPTLKIVAGFRDASVAMAIALGLLLVAIGVDRPATSLRWQIAYIGVAVVSPLAALMLHFASSEREISLDHAAERLRASAQIVAERQEALIEQARQTLAFVARSSQVRTSAPSCAQEMAEFLPVVASLKSIYSIRRDGSVACASTPRILSLNLGDRDYVQEAFARRIFTVSGVFLTRNMGEPRIALTNPVAGSDDLILAATLDLSSFGPPLERALAEGASATLVDKNGVVIARRPDMPQLIGSDLRSRDFVSRALSSFGRPFIAPELDGAASVFISRPVLNEQSTLIIGLPREQVVGPVDRRLNDRLLLISAILAASLALGVIGSEIAFLRPLRRLIAYAGELEAGDLSARPQVGSSGEVRALGRALALSATAIEDRERRLAEAEALFRRLFEHSPDAKIIVRVDERHDLWIETWNAAAAQMSGLEASAVIGKRLRDVLPKGIGAALERELLGTIDPLGLMTIERELVVNGVSTAVELLQMPLYGPDGAVERIFVSARDISERKRVERLKNEFVSTVSHELRTPLTSIAGSLGLLVGGAAGPLGEKVAGLIAIAHSNSLRLVRLINDILDIEKIEAGRMTFEVQTLVMADIVNHAIQGLDGYANEFDVTVAFDGSMRDLLVRGDADRLNQVVTNLLSNAIKFSPAGETVSVSLRAEGEIVVVSVRDRGLGVPEAFRSRIFTKFAQADGSDSRRKGGTGLGLAIAREIVERHAGAVSYRDAEGGGAEFEVRLPRHTVSERGVRVSSAQAARVLICEDDPLIATILAEQMRDAGFEARTAGGVQEALRIVAEERIDAMLVDLRLPDGDGVSLIRTLRSRPASSRIPIVVVSADAALRGGDPQSASLEVAAWLEKPVDTRRIAELLSVSLGRASSRSRILHVEDDLDLCKVVSASLAPLADVVSVGTLSGAIGQLRSGRFDLAIVDVALEDGSGLDLLAALRELSPQPVPAIIFSARDVDLNPTLHAEATMTKSRTSLSHLVETVRKLIDKKEAA</sequence>
<name>A0A4Q9GL11_9HYPH</name>
<gene>
    <name evidence="14" type="ORF">EYR15_01795</name>
</gene>
<proteinExistence type="predicted"/>
<evidence type="ECO:0000256" key="6">
    <source>
        <dbReference type="ARBA" id="ARBA00022777"/>
    </source>
</evidence>
<keyword evidence="8 10" id="KW-0472">Membrane</keyword>
<dbReference type="CDD" id="cd00156">
    <property type="entry name" value="REC"/>
    <property type="match status" value="1"/>
</dbReference>
<keyword evidence="7" id="KW-0902">Two-component regulatory system</keyword>
<dbReference type="SMART" id="SM00448">
    <property type="entry name" value="REC"/>
    <property type="match status" value="2"/>
</dbReference>
<dbReference type="InterPro" id="IPR003660">
    <property type="entry name" value="HAMP_dom"/>
</dbReference>
<dbReference type="CDD" id="cd06225">
    <property type="entry name" value="HAMP"/>
    <property type="match status" value="1"/>
</dbReference>
<dbReference type="PANTHER" id="PTHR43047">
    <property type="entry name" value="TWO-COMPONENT HISTIDINE PROTEIN KINASE"/>
    <property type="match status" value="1"/>
</dbReference>
<dbReference type="Pfam" id="PF00512">
    <property type="entry name" value="HisKA"/>
    <property type="match status" value="1"/>
</dbReference>
<evidence type="ECO:0000256" key="7">
    <source>
        <dbReference type="ARBA" id="ARBA00023012"/>
    </source>
</evidence>
<dbReference type="GO" id="GO:0009927">
    <property type="term" value="F:histidine phosphotransfer kinase activity"/>
    <property type="evidence" value="ECO:0007669"/>
    <property type="project" value="TreeGrafter"/>
</dbReference>
<evidence type="ECO:0000259" key="12">
    <source>
        <dbReference type="PROSITE" id="PS50110"/>
    </source>
</evidence>
<dbReference type="SMART" id="SM00387">
    <property type="entry name" value="HATPase_c"/>
    <property type="match status" value="1"/>
</dbReference>
<dbReference type="SUPFAM" id="SSF52172">
    <property type="entry name" value="CheY-like"/>
    <property type="match status" value="2"/>
</dbReference>
<dbReference type="PROSITE" id="PS50110">
    <property type="entry name" value="RESPONSE_REGULATORY"/>
    <property type="match status" value="2"/>
</dbReference>
<feature type="transmembrane region" description="Helical" evidence="10">
    <location>
        <begin position="37"/>
        <end position="56"/>
    </location>
</feature>
<dbReference type="NCBIfam" id="TIGR00229">
    <property type="entry name" value="sensory_box"/>
    <property type="match status" value="1"/>
</dbReference>
<evidence type="ECO:0000256" key="1">
    <source>
        <dbReference type="ARBA" id="ARBA00000085"/>
    </source>
</evidence>
<accession>A0A4Q9GL11</accession>
<dbReference type="CDD" id="cd00130">
    <property type="entry name" value="PAS"/>
    <property type="match status" value="1"/>
</dbReference>
<dbReference type="SMART" id="SM00388">
    <property type="entry name" value="HisKA"/>
    <property type="match status" value="1"/>
</dbReference>